<feature type="compositionally biased region" description="Polar residues" evidence="1">
    <location>
        <begin position="51"/>
        <end position="64"/>
    </location>
</feature>
<name>A0A446BLL6_9PEZI</name>
<feature type="region of interest" description="Disordered" evidence="1">
    <location>
        <begin position="1"/>
        <end position="115"/>
    </location>
</feature>
<keyword evidence="2" id="KW-0812">Transmembrane</keyword>
<accession>A0A446BLL6</accession>
<keyword evidence="2" id="KW-0472">Membrane</keyword>
<feature type="compositionally biased region" description="Basic and acidic residues" evidence="1">
    <location>
        <begin position="35"/>
        <end position="47"/>
    </location>
</feature>
<feature type="compositionally biased region" description="Polar residues" evidence="1">
    <location>
        <begin position="181"/>
        <end position="198"/>
    </location>
</feature>
<evidence type="ECO:0000313" key="3">
    <source>
        <dbReference type="EMBL" id="SPQ23404.1"/>
    </source>
</evidence>
<keyword evidence="2" id="KW-1133">Transmembrane helix</keyword>
<feature type="compositionally biased region" description="Low complexity" evidence="1">
    <location>
        <begin position="199"/>
        <end position="215"/>
    </location>
</feature>
<sequence length="305" mass="31044">MARRNKKPPPRVYHDGLIPAAGDPTNYQNLPEVVPDDHVPTKHEKSYPEVASSQSPSGTVTTPASSQLPNQSPLSPPPPVVSQLPLPRTSGVHSLQEAWSECDEQEGVPPPKRSAPLWRRPIVWVIAVALVIIVVLAGVLGGVATGAIKTAANTQQQSSPQKSSTTQPSSSSSAAPTPSAVTNPTCPDANNLNYTSPASRSSSSSTSSGGSSSSRKTFRIQCAANYPGGDGTLGQQNSSAAVGSLAGCLDACAAQAECVGAVFRPASGNGGSGGSGGAECWLKQFLGAVETGGLAVGIESGVLWQ</sequence>
<gene>
    <name evidence="3" type="ORF">TT172_LOCUS5823</name>
</gene>
<proteinExistence type="predicted"/>
<dbReference type="AlphaFoldDB" id="A0A446BLL6"/>
<protein>
    <submittedName>
        <fullName evidence="3">Fc83c9c2-ce91-48cb-9296-2dac92fe2615</fullName>
    </submittedName>
</protein>
<dbReference type="Proteomes" id="UP000289323">
    <property type="component" value="Unassembled WGS sequence"/>
</dbReference>
<feature type="region of interest" description="Disordered" evidence="1">
    <location>
        <begin position="151"/>
        <end position="215"/>
    </location>
</feature>
<organism evidence="3 4">
    <name type="scientific">Thermothielavioides terrestris</name>
    <dbReference type="NCBI Taxonomy" id="2587410"/>
    <lineage>
        <taxon>Eukaryota</taxon>
        <taxon>Fungi</taxon>
        <taxon>Dikarya</taxon>
        <taxon>Ascomycota</taxon>
        <taxon>Pezizomycotina</taxon>
        <taxon>Sordariomycetes</taxon>
        <taxon>Sordariomycetidae</taxon>
        <taxon>Sordariales</taxon>
        <taxon>Chaetomiaceae</taxon>
        <taxon>Thermothielavioides</taxon>
    </lineage>
</organism>
<dbReference type="EMBL" id="OUUZ01000010">
    <property type="protein sequence ID" value="SPQ23404.1"/>
    <property type="molecule type" value="Genomic_DNA"/>
</dbReference>
<evidence type="ECO:0000313" key="4">
    <source>
        <dbReference type="Proteomes" id="UP000289323"/>
    </source>
</evidence>
<evidence type="ECO:0000256" key="2">
    <source>
        <dbReference type="SAM" id="Phobius"/>
    </source>
</evidence>
<feature type="compositionally biased region" description="Low complexity" evidence="1">
    <location>
        <begin position="154"/>
        <end position="180"/>
    </location>
</feature>
<feature type="transmembrane region" description="Helical" evidence="2">
    <location>
        <begin position="122"/>
        <end position="148"/>
    </location>
</feature>
<reference evidence="3 4" key="1">
    <citation type="submission" date="2018-04" db="EMBL/GenBank/DDBJ databases">
        <authorList>
            <person name="Huttner S."/>
            <person name="Dainat J."/>
        </authorList>
    </citation>
    <scope>NUCLEOTIDE SEQUENCE [LARGE SCALE GENOMIC DNA]</scope>
</reference>
<evidence type="ECO:0000256" key="1">
    <source>
        <dbReference type="SAM" id="MobiDB-lite"/>
    </source>
</evidence>